<reference evidence="2" key="1">
    <citation type="journal article" date="2023" name="G3 (Bethesda)">
        <title>Genome assembly and association tests identify interacting loci associated with vigor, precocity, and sex in interspecific pistachio rootstocks.</title>
        <authorList>
            <person name="Palmer W."/>
            <person name="Jacygrad E."/>
            <person name="Sagayaradj S."/>
            <person name="Cavanaugh K."/>
            <person name="Han R."/>
            <person name="Bertier L."/>
            <person name="Beede B."/>
            <person name="Kafkas S."/>
            <person name="Golino D."/>
            <person name="Preece J."/>
            <person name="Michelmore R."/>
        </authorList>
    </citation>
    <scope>NUCLEOTIDE SEQUENCE [LARGE SCALE GENOMIC DNA]</scope>
</reference>
<gene>
    <name evidence="1" type="ORF">Patl1_01214</name>
</gene>
<dbReference type="Proteomes" id="UP001164250">
    <property type="component" value="Chromosome 1"/>
</dbReference>
<keyword evidence="2" id="KW-1185">Reference proteome</keyword>
<organism evidence="1 2">
    <name type="scientific">Pistacia atlantica</name>
    <dbReference type="NCBI Taxonomy" id="434234"/>
    <lineage>
        <taxon>Eukaryota</taxon>
        <taxon>Viridiplantae</taxon>
        <taxon>Streptophyta</taxon>
        <taxon>Embryophyta</taxon>
        <taxon>Tracheophyta</taxon>
        <taxon>Spermatophyta</taxon>
        <taxon>Magnoliopsida</taxon>
        <taxon>eudicotyledons</taxon>
        <taxon>Gunneridae</taxon>
        <taxon>Pentapetalae</taxon>
        <taxon>rosids</taxon>
        <taxon>malvids</taxon>
        <taxon>Sapindales</taxon>
        <taxon>Anacardiaceae</taxon>
        <taxon>Pistacia</taxon>
    </lineage>
</organism>
<evidence type="ECO:0000313" key="1">
    <source>
        <dbReference type="EMBL" id="KAJ0111809.1"/>
    </source>
</evidence>
<proteinExistence type="predicted"/>
<dbReference type="EMBL" id="CM047897">
    <property type="protein sequence ID" value="KAJ0111809.1"/>
    <property type="molecule type" value="Genomic_DNA"/>
</dbReference>
<comment type="caution">
    <text evidence="1">The sequence shown here is derived from an EMBL/GenBank/DDBJ whole genome shotgun (WGS) entry which is preliminary data.</text>
</comment>
<name>A0ACC1C8G1_9ROSI</name>
<accession>A0ACC1C8G1</accession>
<sequence>MGIREIEVAGHKLIIHEQDNVYDSLTGRALTGAWLWDSAVILAHYMATHLDFQTKSVLELGAGAGLPGLTAARLGASRVVLTDVKPLLPGLINNVEANGLGDRVEVRELVWGSEESKQSEVGEFDFVLMSDVFFYPEEMVGLGKTLKSVCYRSNTWICAVTEVRPWTGDCLNELVNQGFRVTELESKLGSGSSGEGKDNLDAFAVFQLISPLQENCHETDKSV</sequence>
<evidence type="ECO:0000313" key="2">
    <source>
        <dbReference type="Proteomes" id="UP001164250"/>
    </source>
</evidence>
<protein>
    <submittedName>
        <fullName evidence="1">Uncharacterized protein</fullName>
    </submittedName>
</protein>